<evidence type="ECO:0000313" key="2">
    <source>
        <dbReference type="Proteomes" id="UP001056778"/>
    </source>
</evidence>
<organism evidence="1 2">
    <name type="scientific">Holotrichia oblita</name>
    <name type="common">Chafer beetle</name>
    <dbReference type="NCBI Taxonomy" id="644536"/>
    <lineage>
        <taxon>Eukaryota</taxon>
        <taxon>Metazoa</taxon>
        <taxon>Ecdysozoa</taxon>
        <taxon>Arthropoda</taxon>
        <taxon>Hexapoda</taxon>
        <taxon>Insecta</taxon>
        <taxon>Pterygota</taxon>
        <taxon>Neoptera</taxon>
        <taxon>Endopterygota</taxon>
        <taxon>Coleoptera</taxon>
        <taxon>Polyphaga</taxon>
        <taxon>Scarabaeiformia</taxon>
        <taxon>Scarabaeidae</taxon>
        <taxon>Melolonthinae</taxon>
        <taxon>Holotrichia</taxon>
    </lineage>
</organism>
<gene>
    <name evidence="1" type="ORF">MML48_3g00003603</name>
</gene>
<dbReference type="Proteomes" id="UP001056778">
    <property type="component" value="Chromosome 3"/>
</dbReference>
<name>A0ACB9TI26_HOLOL</name>
<keyword evidence="2" id="KW-1185">Reference proteome</keyword>
<comment type="caution">
    <text evidence="1">The sequence shown here is derived from an EMBL/GenBank/DDBJ whole genome shotgun (WGS) entry which is preliminary data.</text>
</comment>
<dbReference type="EMBL" id="CM043017">
    <property type="protein sequence ID" value="KAI4466460.1"/>
    <property type="molecule type" value="Genomic_DNA"/>
</dbReference>
<accession>A0ACB9TI26</accession>
<reference evidence="1" key="1">
    <citation type="submission" date="2022-04" db="EMBL/GenBank/DDBJ databases">
        <title>Chromosome-scale genome assembly of Holotrichia oblita Faldermann.</title>
        <authorList>
            <person name="Rongchong L."/>
        </authorList>
    </citation>
    <scope>NUCLEOTIDE SEQUENCE</scope>
    <source>
        <strain evidence="1">81SQS9</strain>
    </source>
</reference>
<proteinExistence type="predicted"/>
<sequence length="445" mass="48701">MDVIYLLFSENLAFASNNLNIFAGNKCTPRAIEDFPADFFTDKQRQDGGIVVHIFISLYLFVALAVVCDKFFVPAVEKICQALNMSSDVAGATFMAAATSAPELFVNVIGTFITEGDIGVGTIVGSAVFNILAVSACCGIGAGMCGVQVVPLDWWPLTRDCLAYGITVSILICIIHDERVEWYEALCLVLLYTVYILIMYFDKSIQKCVRGGIKQAKRQVRRTPLGTKQKRVSIEAAEADLPVPNEKGKEICVIGDDLSRNDGNATNIAEGEGPPAHINGSVRIPVAENVEIQEQGKPEIAPAQNDEEHLPNLWRWPAKRSRFTQKSISFVLNGAGHGSMGISNSIGSNTFDILLCLGLPWFIKATFMPIIPGKYWVGINSAGIEYSAISLLSSLLLLYVVFALNKFKLDKRVGRICLLMYAVFLILASLIELNAFFRVNLPTCP</sequence>
<protein>
    <submittedName>
        <fullName evidence="1">Sodium/potassium/calcium exchanger</fullName>
    </submittedName>
</protein>
<evidence type="ECO:0000313" key="1">
    <source>
        <dbReference type="EMBL" id="KAI4466460.1"/>
    </source>
</evidence>